<sequence>MARRLLLTDITHRSPSGLFGDWVHRRMAAWVLGLAALASAALTGCATPGAVTTGAAPTDVVAAATRLSWTPVDGAAGLLYAKDVATPGQVLHWLRLDLQDPTLVLTLTPPRDRGRTLDQFEGATQALVAVNASFFTSRFEPRGWTVSGEDVWAPVLAAEDSPLLQCSVMKQCDMRLTPPVPAPPPGGLAVAGTPWLIRDGVTRQPSDDASCAFCKVRHPRTAVGLDATRRFLTVVLVEGRQPGALGMTLSELAQQMRAHGVTQALNLDGGGSTALLLQGQRVTGRPFNEPLLRPLANALLIHRAPTDPASSEPHP</sequence>
<dbReference type="KEGG" id="rdp:RD2015_290"/>
<proteinExistence type="predicted"/>
<gene>
    <name evidence="1" type="ORF">RD2015_290</name>
</gene>
<dbReference type="Pfam" id="PF09992">
    <property type="entry name" value="NAGPA"/>
    <property type="match status" value="1"/>
</dbReference>
<keyword evidence="2" id="KW-1185">Reference proteome</keyword>
<dbReference type="EMBL" id="CP013729">
    <property type="protein sequence ID" value="ALV04793.1"/>
    <property type="molecule type" value="Genomic_DNA"/>
</dbReference>
<dbReference type="STRING" id="76731.RD2015_290"/>
<evidence type="ECO:0000313" key="2">
    <source>
        <dbReference type="Proteomes" id="UP000060699"/>
    </source>
</evidence>
<accession>A0A0U3M941</accession>
<name>A0A0U3M941_9BURK</name>
<dbReference type="RefSeq" id="WP_083525223.1">
    <property type="nucleotide sequence ID" value="NZ_CP013729.1"/>
</dbReference>
<protein>
    <submittedName>
        <fullName evidence="1">Uncharacterized protein</fullName>
    </submittedName>
</protein>
<reference evidence="1 2" key="1">
    <citation type="submission" date="2015-12" db="EMBL/GenBank/DDBJ databases">
        <title>Complete genome of Roseateles depolymerans KCTC 42856.</title>
        <authorList>
            <person name="Kim K.M."/>
        </authorList>
    </citation>
    <scope>NUCLEOTIDE SEQUENCE [LARGE SCALE GENOMIC DNA]</scope>
    <source>
        <strain evidence="1 2">KCTC 42856</strain>
    </source>
</reference>
<dbReference type="AlphaFoldDB" id="A0A0U3M941"/>
<organism evidence="1 2">
    <name type="scientific">Roseateles depolymerans</name>
    <dbReference type="NCBI Taxonomy" id="76731"/>
    <lineage>
        <taxon>Bacteria</taxon>
        <taxon>Pseudomonadati</taxon>
        <taxon>Pseudomonadota</taxon>
        <taxon>Betaproteobacteria</taxon>
        <taxon>Burkholderiales</taxon>
        <taxon>Sphaerotilaceae</taxon>
        <taxon>Roseateles</taxon>
    </lineage>
</organism>
<dbReference type="Proteomes" id="UP000060699">
    <property type="component" value="Chromosome"/>
</dbReference>
<dbReference type="InterPro" id="IPR018711">
    <property type="entry name" value="NAGPA"/>
</dbReference>
<dbReference type="PANTHER" id="PTHR40446:SF2">
    <property type="entry name" value="N-ACETYLGLUCOSAMINE-1-PHOSPHODIESTER ALPHA-N-ACETYLGLUCOSAMINIDASE"/>
    <property type="match status" value="1"/>
</dbReference>
<dbReference type="OrthoDB" id="9809781at2"/>
<evidence type="ECO:0000313" key="1">
    <source>
        <dbReference type="EMBL" id="ALV04793.1"/>
    </source>
</evidence>
<dbReference type="PANTHER" id="PTHR40446">
    <property type="entry name" value="N-ACETYLGLUCOSAMINE-1-PHOSPHODIESTER ALPHA-N-ACETYLGLUCOSAMINIDASE"/>
    <property type="match status" value="1"/>
</dbReference>